<comment type="caution">
    <text evidence="1">The sequence shown here is derived from an EMBL/GenBank/DDBJ whole genome shotgun (WGS) entry which is preliminary data.</text>
</comment>
<gene>
    <name evidence="1" type="ORF">LOK49_LG07G01318</name>
</gene>
<reference evidence="1 2" key="1">
    <citation type="journal article" date="2022" name="Plant J.">
        <title>Chromosome-level genome of Camellia lanceoleosa provides a valuable resource for understanding genome evolution and self-incompatibility.</title>
        <authorList>
            <person name="Gong W."/>
            <person name="Xiao S."/>
            <person name="Wang L."/>
            <person name="Liao Z."/>
            <person name="Chang Y."/>
            <person name="Mo W."/>
            <person name="Hu G."/>
            <person name="Li W."/>
            <person name="Zhao G."/>
            <person name="Zhu H."/>
            <person name="Hu X."/>
            <person name="Ji K."/>
            <person name="Xiang X."/>
            <person name="Song Q."/>
            <person name="Yuan D."/>
            <person name="Jin S."/>
            <person name="Zhang L."/>
        </authorList>
    </citation>
    <scope>NUCLEOTIDE SEQUENCE [LARGE SCALE GENOMIC DNA]</scope>
    <source>
        <strain evidence="1">SQ_2022a</strain>
    </source>
</reference>
<accession>A0ACC0H671</accession>
<sequence length="128" mass="14007">MASTLGCSATDLVPHLTGVNNATAVADFICRRLDAVSTKLSDTTYLLFSAYLVFAMRLGYAFMPSPSRQNTMNIMLTNVLDAAGGLSLLPLDRFAFGSAPLQRLHRPLLLHPPATHDSDFFLYQWASL</sequence>
<keyword evidence="2" id="KW-1185">Reference proteome</keyword>
<evidence type="ECO:0000313" key="1">
    <source>
        <dbReference type="EMBL" id="KAI8008536.1"/>
    </source>
</evidence>
<protein>
    <submittedName>
        <fullName evidence="1">Ammonium transporter 1 member 2</fullName>
    </submittedName>
</protein>
<dbReference type="Proteomes" id="UP001060215">
    <property type="component" value="Chromosome 7"/>
</dbReference>
<dbReference type="EMBL" id="CM045764">
    <property type="protein sequence ID" value="KAI8008536.1"/>
    <property type="molecule type" value="Genomic_DNA"/>
</dbReference>
<evidence type="ECO:0000313" key="2">
    <source>
        <dbReference type="Proteomes" id="UP001060215"/>
    </source>
</evidence>
<name>A0ACC0H671_9ERIC</name>
<organism evidence="1 2">
    <name type="scientific">Camellia lanceoleosa</name>
    <dbReference type="NCBI Taxonomy" id="1840588"/>
    <lineage>
        <taxon>Eukaryota</taxon>
        <taxon>Viridiplantae</taxon>
        <taxon>Streptophyta</taxon>
        <taxon>Embryophyta</taxon>
        <taxon>Tracheophyta</taxon>
        <taxon>Spermatophyta</taxon>
        <taxon>Magnoliopsida</taxon>
        <taxon>eudicotyledons</taxon>
        <taxon>Gunneridae</taxon>
        <taxon>Pentapetalae</taxon>
        <taxon>asterids</taxon>
        <taxon>Ericales</taxon>
        <taxon>Theaceae</taxon>
        <taxon>Camellia</taxon>
    </lineage>
</organism>
<proteinExistence type="predicted"/>